<protein>
    <submittedName>
        <fullName evidence="1">Universal stress protein</fullName>
    </submittedName>
</protein>
<evidence type="ECO:0000313" key="1">
    <source>
        <dbReference type="EMBL" id="WYW19485.1"/>
    </source>
</evidence>
<keyword evidence="2" id="KW-1185">Reference proteome</keyword>
<dbReference type="EMBL" id="CP150484">
    <property type="protein sequence ID" value="WYW19485.1"/>
    <property type="molecule type" value="Genomic_DNA"/>
</dbReference>
<evidence type="ECO:0000313" key="2">
    <source>
        <dbReference type="Proteomes" id="UP001456344"/>
    </source>
</evidence>
<gene>
    <name evidence="1" type="ORF">LCL61_28470</name>
</gene>
<accession>A0ACD5BJC6</accession>
<proteinExistence type="predicted"/>
<name>A0ACD5BJC6_9PSEU</name>
<sequence length="87" mass="9375">MVVEASRPVVVGVDGSTSATQAVRWAAREAVRRTTPLVIVHGCALVPAAVPHAVALGPYRDALEKQGREWAGGGGHSRPRRQRPTWW</sequence>
<organism evidence="1 2">
    <name type="scientific">Amycolatopsis coloradensis</name>
    <dbReference type="NCBI Taxonomy" id="76021"/>
    <lineage>
        <taxon>Bacteria</taxon>
        <taxon>Bacillati</taxon>
        <taxon>Actinomycetota</taxon>
        <taxon>Actinomycetes</taxon>
        <taxon>Pseudonocardiales</taxon>
        <taxon>Pseudonocardiaceae</taxon>
        <taxon>Amycolatopsis</taxon>
    </lineage>
</organism>
<reference evidence="1" key="1">
    <citation type="submission" date="2023-10" db="EMBL/GenBank/DDBJ databases">
        <title>Whole genome sequencing of actinobacterial strain Amycolatopsis sp. (BCA-696) identifies the underlying plant growth-promoting genes.</title>
        <authorList>
            <person name="Gandham P."/>
            <person name="Vadla N."/>
            <person name="Saji A."/>
            <person name="Srinivas V."/>
            <person name="Ruperao P."/>
            <person name="Selvanayagam S."/>
            <person name="Saxena R.K."/>
            <person name="Rathore A."/>
            <person name="Gopalakrishnan S."/>
            <person name="Thakur V."/>
        </authorList>
    </citation>
    <scope>NUCLEOTIDE SEQUENCE</scope>
    <source>
        <strain evidence="1">BCA-696</strain>
    </source>
</reference>
<dbReference type="Proteomes" id="UP001456344">
    <property type="component" value="Chromosome"/>
</dbReference>